<dbReference type="EMBL" id="FMUX01000001">
    <property type="protein sequence ID" value="SCX77644.1"/>
    <property type="molecule type" value="Genomic_DNA"/>
</dbReference>
<comment type="subcellular location">
    <subcellularLocation>
        <location evidence="1">Membrane</location>
        <topology evidence="1">Multi-pass membrane protein</topology>
    </subcellularLocation>
</comment>
<feature type="transmembrane region" description="Helical" evidence="5">
    <location>
        <begin position="344"/>
        <end position="371"/>
    </location>
</feature>
<gene>
    <name evidence="7" type="ORF">SAMN05216233_101210</name>
</gene>
<dbReference type="InterPro" id="IPR007016">
    <property type="entry name" value="O-antigen_ligase-rel_domated"/>
</dbReference>
<feature type="transmembrane region" description="Helical" evidence="5">
    <location>
        <begin position="179"/>
        <end position="198"/>
    </location>
</feature>
<keyword evidence="4 5" id="KW-0472">Membrane</keyword>
<protein>
    <submittedName>
        <fullName evidence="7">O-antigen ligase</fullName>
    </submittedName>
</protein>
<feature type="transmembrane region" description="Helical" evidence="5">
    <location>
        <begin position="205"/>
        <end position="222"/>
    </location>
</feature>
<feature type="transmembrane region" description="Helical" evidence="5">
    <location>
        <begin position="228"/>
        <end position="244"/>
    </location>
</feature>
<evidence type="ECO:0000256" key="4">
    <source>
        <dbReference type="ARBA" id="ARBA00023136"/>
    </source>
</evidence>
<dbReference type="InterPro" id="IPR051533">
    <property type="entry name" value="WaaL-like"/>
</dbReference>
<sequence length="434" mass="47509">MLYPIMTGGVRLGVKERCVEEDVCSLKSRRETWGDYLDNATFGVAVLFCLFVFMSKAAMNSLGGLLLLMGIVSMGINRRRVVKENRYLLLFLIPIGFGSVTALFSVSGGLASVASFLNDMKFFFLPIVLAPIIRDEKRLAWLFGAVVVSGIVATFWGLADPGQRVLGLFHGRHVVGRNADMLMITLLGVVAFIGNGVFRRKIGRVGMGLLVCVAMLLFWGLVMSAIRGAWLGVVVGVGVYALLFNRRFLIVGGMLVVIACTIGPTGGVVNEFKSIGDTTSNASNLARLQLWRAGLEFSKKHMVLGSGREKIDEQFKAFYAAQPETFQKKYTWSNTFPGNFHNSYIQLFVECGVLFFTVFSVCGVLILYRLIRSLAWVPSSSAVYVQAAIVCSSGFLVTQFFHGELVSYGGILLVLALFGGLMVAQRTENEITLS</sequence>
<keyword evidence="7" id="KW-0436">Ligase</keyword>
<keyword evidence="2 5" id="KW-0812">Transmembrane</keyword>
<feature type="transmembrane region" description="Helical" evidence="5">
    <location>
        <begin position="88"/>
        <end position="107"/>
    </location>
</feature>
<evidence type="ECO:0000256" key="3">
    <source>
        <dbReference type="ARBA" id="ARBA00022989"/>
    </source>
</evidence>
<evidence type="ECO:0000256" key="2">
    <source>
        <dbReference type="ARBA" id="ARBA00022692"/>
    </source>
</evidence>
<feature type="domain" description="O-antigen ligase-related" evidence="6">
    <location>
        <begin position="213"/>
        <end position="359"/>
    </location>
</feature>
<feature type="transmembrane region" description="Helical" evidence="5">
    <location>
        <begin position="249"/>
        <end position="269"/>
    </location>
</feature>
<feature type="transmembrane region" description="Helical" evidence="5">
    <location>
        <begin position="113"/>
        <end position="132"/>
    </location>
</feature>
<accession>A0A1G5AIC2</accession>
<proteinExistence type="predicted"/>
<feature type="transmembrane region" description="Helical" evidence="5">
    <location>
        <begin position="139"/>
        <end position="159"/>
    </location>
</feature>
<evidence type="ECO:0000256" key="5">
    <source>
        <dbReference type="SAM" id="Phobius"/>
    </source>
</evidence>
<feature type="transmembrane region" description="Helical" evidence="5">
    <location>
        <begin position="407"/>
        <end position="424"/>
    </location>
</feature>
<dbReference type="GO" id="GO:0016874">
    <property type="term" value="F:ligase activity"/>
    <property type="evidence" value="ECO:0007669"/>
    <property type="project" value="UniProtKB-KW"/>
</dbReference>
<evidence type="ECO:0000259" key="6">
    <source>
        <dbReference type="Pfam" id="PF04932"/>
    </source>
</evidence>
<name>A0A1G5AIC2_9BACT</name>
<dbReference type="PANTHER" id="PTHR37422">
    <property type="entry name" value="TEICHURONIC ACID BIOSYNTHESIS PROTEIN TUAE"/>
    <property type="match status" value="1"/>
</dbReference>
<dbReference type="PANTHER" id="PTHR37422:SF13">
    <property type="entry name" value="LIPOPOLYSACCHARIDE BIOSYNTHESIS PROTEIN PA4999-RELATED"/>
    <property type="match status" value="1"/>
</dbReference>
<evidence type="ECO:0000313" key="8">
    <source>
        <dbReference type="Proteomes" id="UP000198870"/>
    </source>
</evidence>
<keyword evidence="8" id="KW-1185">Reference proteome</keyword>
<reference evidence="7 8" key="1">
    <citation type="submission" date="2016-10" db="EMBL/GenBank/DDBJ databases">
        <authorList>
            <person name="de Groot N.N."/>
        </authorList>
    </citation>
    <scope>NUCLEOTIDE SEQUENCE [LARGE SCALE GENOMIC DNA]</scope>
    <source>
        <strain evidence="7 8">AA1</strain>
    </source>
</reference>
<keyword evidence="3 5" id="KW-1133">Transmembrane helix</keyword>
<feature type="transmembrane region" description="Helical" evidence="5">
    <location>
        <begin position="383"/>
        <end position="401"/>
    </location>
</feature>
<dbReference type="GO" id="GO:0016020">
    <property type="term" value="C:membrane"/>
    <property type="evidence" value="ECO:0007669"/>
    <property type="project" value="UniProtKB-SubCell"/>
</dbReference>
<evidence type="ECO:0000313" key="7">
    <source>
        <dbReference type="EMBL" id="SCX77644.1"/>
    </source>
</evidence>
<organism evidence="7 8">
    <name type="scientific">Desulfoluna spongiiphila</name>
    <dbReference type="NCBI Taxonomy" id="419481"/>
    <lineage>
        <taxon>Bacteria</taxon>
        <taxon>Pseudomonadati</taxon>
        <taxon>Thermodesulfobacteriota</taxon>
        <taxon>Desulfobacteria</taxon>
        <taxon>Desulfobacterales</taxon>
        <taxon>Desulfolunaceae</taxon>
        <taxon>Desulfoluna</taxon>
    </lineage>
</organism>
<dbReference type="STRING" id="419481.SAMN05216233_101210"/>
<dbReference type="Pfam" id="PF04932">
    <property type="entry name" value="Wzy_C"/>
    <property type="match status" value="1"/>
</dbReference>
<evidence type="ECO:0000256" key="1">
    <source>
        <dbReference type="ARBA" id="ARBA00004141"/>
    </source>
</evidence>
<dbReference type="AlphaFoldDB" id="A0A1G5AIC2"/>
<dbReference type="Proteomes" id="UP000198870">
    <property type="component" value="Unassembled WGS sequence"/>
</dbReference>